<dbReference type="GO" id="GO:0004672">
    <property type="term" value="F:protein kinase activity"/>
    <property type="evidence" value="ECO:0007669"/>
    <property type="project" value="InterPro"/>
</dbReference>
<protein>
    <submittedName>
        <fullName evidence="2">Calcium/calmodulin-dependent protein kinase type 1B</fullName>
    </submittedName>
</protein>
<keyword evidence="3" id="KW-1185">Reference proteome</keyword>
<accession>A0A6A6QV10</accession>
<proteinExistence type="predicted"/>
<dbReference type="Pfam" id="PF00069">
    <property type="entry name" value="Pkinase"/>
    <property type="match status" value="1"/>
</dbReference>
<sequence length="212" mass="23801">MLCAILWVVQERGKHFYCLGVFSPWRSQGYLAKPLPELEVQQITFQILEGIAFMHENGFAHRDLKPTNILVKSTGPDWWVKIGDFGISKRAEGLTALRTLNGTPGFLAPEILMQLGLLDFNTLDVEDQYTVSVDVWALGEIVFRALTGEIPFPIRRLGPYVRGKTTFPTEVLAVHGISDDACDFVKSLMAPLPKDRLTAKDAMSHAWVETQR</sequence>
<dbReference type="SUPFAM" id="SSF56112">
    <property type="entry name" value="Protein kinase-like (PK-like)"/>
    <property type="match status" value="1"/>
</dbReference>
<keyword evidence="2" id="KW-0418">Kinase</keyword>
<evidence type="ECO:0000313" key="2">
    <source>
        <dbReference type="EMBL" id="KAF2494767.1"/>
    </source>
</evidence>
<evidence type="ECO:0000313" key="3">
    <source>
        <dbReference type="Proteomes" id="UP000799750"/>
    </source>
</evidence>
<dbReference type="InterPro" id="IPR011009">
    <property type="entry name" value="Kinase-like_dom_sf"/>
</dbReference>
<dbReference type="GO" id="GO:0005524">
    <property type="term" value="F:ATP binding"/>
    <property type="evidence" value="ECO:0007669"/>
    <property type="project" value="InterPro"/>
</dbReference>
<dbReference type="Proteomes" id="UP000799750">
    <property type="component" value="Unassembled WGS sequence"/>
</dbReference>
<dbReference type="PROSITE" id="PS00108">
    <property type="entry name" value="PROTEIN_KINASE_ST"/>
    <property type="match status" value="1"/>
</dbReference>
<keyword evidence="2" id="KW-0808">Transferase</keyword>
<organism evidence="2 3">
    <name type="scientific">Lophium mytilinum</name>
    <dbReference type="NCBI Taxonomy" id="390894"/>
    <lineage>
        <taxon>Eukaryota</taxon>
        <taxon>Fungi</taxon>
        <taxon>Dikarya</taxon>
        <taxon>Ascomycota</taxon>
        <taxon>Pezizomycotina</taxon>
        <taxon>Dothideomycetes</taxon>
        <taxon>Pleosporomycetidae</taxon>
        <taxon>Mytilinidiales</taxon>
        <taxon>Mytilinidiaceae</taxon>
        <taxon>Lophium</taxon>
    </lineage>
</organism>
<dbReference type="InterPro" id="IPR000719">
    <property type="entry name" value="Prot_kinase_dom"/>
</dbReference>
<feature type="domain" description="Protein kinase" evidence="1">
    <location>
        <begin position="1"/>
        <end position="208"/>
    </location>
</feature>
<evidence type="ECO:0000259" key="1">
    <source>
        <dbReference type="PROSITE" id="PS50011"/>
    </source>
</evidence>
<dbReference type="AlphaFoldDB" id="A0A6A6QV10"/>
<gene>
    <name evidence="2" type="ORF">BU16DRAFT_589916</name>
</gene>
<dbReference type="EMBL" id="MU004190">
    <property type="protein sequence ID" value="KAF2494767.1"/>
    <property type="molecule type" value="Genomic_DNA"/>
</dbReference>
<dbReference type="Gene3D" id="1.10.510.10">
    <property type="entry name" value="Transferase(Phosphotransferase) domain 1"/>
    <property type="match status" value="1"/>
</dbReference>
<name>A0A6A6QV10_9PEZI</name>
<dbReference type="PANTHER" id="PTHR24347">
    <property type="entry name" value="SERINE/THREONINE-PROTEIN KINASE"/>
    <property type="match status" value="1"/>
</dbReference>
<feature type="non-terminal residue" evidence="2">
    <location>
        <position position="212"/>
    </location>
</feature>
<dbReference type="SMART" id="SM00220">
    <property type="entry name" value="S_TKc"/>
    <property type="match status" value="1"/>
</dbReference>
<dbReference type="InterPro" id="IPR008271">
    <property type="entry name" value="Ser/Thr_kinase_AS"/>
</dbReference>
<dbReference type="PROSITE" id="PS50011">
    <property type="entry name" value="PROTEIN_KINASE_DOM"/>
    <property type="match status" value="1"/>
</dbReference>
<reference evidence="2" key="1">
    <citation type="journal article" date="2020" name="Stud. Mycol.">
        <title>101 Dothideomycetes genomes: a test case for predicting lifestyles and emergence of pathogens.</title>
        <authorList>
            <person name="Haridas S."/>
            <person name="Albert R."/>
            <person name="Binder M."/>
            <person name="Bloem J."/>
            <person name="Labutti K."/>
            <person name="Salamov A."/>
            <person name="Andreopoulos B."/>
            <person name="Baker S."/>
            <person name="Barry K."/>
            <person name="Bills G."/>
            <person name="Bluhm B."/>
            <person name="Cannon C."/>
            <person name="Castanera R."/>
            <person name="Culley D."/>
            <person name="Daum C."/>
            <person name="Ezra D."/>
            <person name="Gonzalez J."/>
            <person name="Henrissat B."/>
            <person name="Kuo A."/>
            <person name="Liang C."/>
            <person name="Lipzen A."/>
            <person name="Lutzoni F."/>
            <person name="Magnuson J."/>
            <person name="Mondo S."/>
            <person name="Nolan M."/>
            <person name="Ohm R."/>
            <person name="Pangilinan J."/>
            <person name="Park H.-J."/>
            <person name="Ramirez L."/>
            <person name="Alfaro M."/>
            <person name="Sun H."/>
            <person name="Tritt A."/>
            <person name="Yoshinaga Y."/>
            <person name="Zwiers L.-H."/>
            <person name="Turgeon B."/>
            <person name="Goodwin S."/>
            <person name="Spatafora J."/>
            <person name="Crous P."/>
            <person name="Grigoriev I."/>
        </authorList>
    </citation>
    <scope>NUCLEOTIDE SEQUENCE</scope>
    <source>
        <strain evidence="2">CBS 269.34</strain>
    </source>
</reference>
<dbReference type="OrthoDB" id="10252171at2759"/>